<accession>A0A5C8I5V7</accession>
<comment type="caution">
    <text evidence="2">The sequence shown here is derived from an EMBL/GenBank/DDBJ whole genome shotgun (WGS) entry which is preliminary data.</text>
</comment>
<keyword evidence="4" id="KW-1185">Reference proteome</keyword>
<dbReference type="EMBL" id="VRSX01000002">
    <property type="protein sequence ID" value="TXK14372.1"/>
    <property type="molecule type" value="Genomic_DNA"/>
</dbReference>
<dbReference type="RefSeq" id="WP_028495061.1">
    <property type="nucleotide sequence ID" value="NZ_BKAH01000022.1"/>
</dbReference>
<organism evidence="2 4">
    <name type="scientific">Microbacterium saccharophilum</name>
    <dbReference type="NCBI Taxonomy" id="1213358"/>
    <lineage>
        <taxon>Bacteria</taxon>
        <taxon>Bacillati</taxon>
        <taxon>Actinomycetota</taxon>
        <taxon>Actinomycetes</taxon>
        <taxon>Micrococcales</taxon>
        <taxon>Microbacteriaceae</taxon>
        <taxon>Microbacterium</taxon>
    </lineage>
</organism>
<proteinExistence type="predicted"/>
<reference evidence="2 4" key="2">
    <citation type="submission" date="2019-08" db="EMBL/GenBank/DDBJ databases">
        <authorList>
            <person name="Dong K."/>
        </authorList>
    </citation>
    <scope>NUCLEOTIDE SEQUENCE [LARGE SCALE GENOMIC DNA]</scope>
    <source>
        <strain evidence="2 4">K-1</strain>
    </source>
</reference>
<dbReference type="EMBL" id="FOQZ01000001">
    <property type="protein sequence ID" value="SFI21700.1"/>
    <property type="molecule type" value="Genomic_DNA"/>
</dbReference>
<protein>
    <submittedName>
        <fullName evidence="2">Uncharacterized protein</fullName>
    </submittedName>
</protein>
<evidence type="ECO:0000313" key="2">
    <source>
        <dbReference type="EMBL" id="TXK14372.1"/>
    </source>
</evidence>
<gene>
    <name evidence="2" type="ORF">FVP74_07365</name>
    <name evidence="1" type="ORF">SAMN04487751_0441</name>
</gene>
<dbReference type="Proteomes" id="UP000321949">
    <property type="component" value="Unassembled WGS sequence"/>
</dbReference>
<sequence length="96" mass="10926">MITSHFIVIDNEHFPLAEGEEEEVRERIVAAVRAGGDFVTLRHDPRRVVEVLVTAATPVHIDHIVRDDIDARARDADDAEGRLMGEDLQWWLDTID</sequence>
<evidence type="ECO:0000313" key="3">
    <source>
        <dbReference type="Proteomes" id="UP000198702"/>
    </source>
</evidence>
<reference evidence="1 3" key="1">
    <citation type="submission" date="2016-10" db="EMBL/GenBank/DDBJ databases">
        <authorList>
            <person name="Varghese N."/>
            <person name="Submissions S."/>
        </authorList>
    </citation>
    <scope>NUCLEOTIDE SEQUENCE [LARGE SCALE GENOMIC DNA]</scope>
    <source>
        <strain evidence="1 3">UNC380MFSha3.1</strain>
    </source>
</reference>
<dbReference type="Proteomes" id="UP000198702">
    <property type="component" value="Unassembled WGS sequence"/>
</dbReference>
<evidence type="ECO:0000313" key="4">
    <source>
        <dbReference type="Proteomes" id="UP000321949"/>
    </source>
</evidence>
<evidence type="ECO:0000313" key="1">
    <source>
        <dbReference type="EMBL" id="SFI21700.1"/>
    </source>
</evidence>
<name>A0A5C8I5V7_9MICO</name>
<dbReference type="AlphaFoldDB" id="A0A5C8I5V7"/>